<keyword evidence="4" id="KW-0408">Iron</keyword>
<comment type="subcellular location">
    <subcellularLocation>
        <location evidence="1">Mitochondrion</location>
    </subcellularLocation>
</comment>
<dbReference type="GO" id="GO:0008168">
    <property type="term" value="F:methyltransferase activity"/>
    <property type="evidence" value="ECO:0007669"/>
    <property type="project" value="InterPro"/>
</dbReference>
<dbReference type="InterPro" id="IPR052571">
    <property type="entry name" value="Mt_RNA_Methyltransferase"/>
</dbReference>
<sequence>MAAAALAPRGGRLLRSVAARAPPQTPFSTPRLIRPERHLDAFLRRADRAQPVRASPGPSARTPPASHVFAREYALLQRVFLELDDRLGDTFAPTSLLVADLPGSQAAALLAAHDKWGDATGSLVRLACPRHDALAAFRELCPERAVELMPEDGGVNGSPVGARRRFDLICASFDAHHAAAGRGGVGAAATSRLAETVVAMSRLLSPGGVLVLVEPLGAEHIGELYLEPTLVPAVRQLAAERIAQGARLAVVAPCMHSRPCPLLARPRAFNATRTRHCTFAQRYERRRTQLLGELRASLNFGNTHFAYLCLTAPHPESFRASAGAALGEGEAAADGGGSGGAAAQLSGRILTPPRKRSGHVMLDLCTADGELRTVTVTRRKHGGGGGNGGGGGGGEGGEALDGADEEGGRGGDDGAPRSPYRAARVSAWGDPWVGPRDE</sequence>
<dbReference type="Pfam" id="PF09243">
    <property type="entry name" value="Rsm22"/>
    <property type="match status" value="1"/>
</dbReference>
<evidence type="ECO:0000256" key="4">
    <source>
        <dbReference type="ARBA" id="ARBA00023004"/>
    </source>
</evidence>
<dbReference type="GO" id="GO:0015935">
    <property type="term" value="C:small ribosomal subunit"/>
    <property type="evidence" value="ECO:0007669"/>
    <property type="project" value="TreeGrafter"/>
</dbReference>
<keyword evidence="5" id="KW-0411">Iron-sulfur</keyword>
<evidence type="ECO:0000313" key="10">
    <source>
        <dbReference type="Proteomes" id="UP000751190"/>
    </source>
</evidence>
<dbReference type="GO" id="GO:0046872">
    <property type="term" value="F:metal ion binding"/>
    <property type="evidence" value="ECO:0007669"/>
    <property type="project" value="UniProtKB-KW"/>
</dbReference>
<name>A0A8J6CCT4_DIALT</name>
<dbReference type="OrthoDB" id="421327at2759"/>
<feature type="compositionally biased region" description="Gly residues" evidence="8">
    <location>
        <begin position="383"/>
        <end position="399"/>
    </location>
</feature>
<comment type="function">
    <text evidence="7">Mitochondrial ribosome (mitoribosome) assembly factor. Binds at the interface of the head and body domains of the mitochondrial small ribosomal subunit (mt-SSU), occluding the mRNA channel and preventing compaction of the head domain towards the body. Probable inactive methyltransferase: retains the characteristic folding and ability to bind S-adenosyl-L-methionine, but it probably lost its methyltransferase activity.</text>
</comment>
<dbReference type="GO" id="GO:0051536">
    <property type="term" value="F:iron-sulfur cluster binding"/>
    <property type="evidence" value="ECO:0007669"/>
    <property type="project" value="UniProtKB-KW"/>
</dbReference>
<keyword evidence="2" id="KW-0479">Metal-binding</keyword>
<dbReference type="EMBL" id="JAGTXO010000001">
    <property type="protein sequence ID" value="KAG8470212.1"/>
    <property type="molecule type" value="Genomic_DNA"/>
</dbReference>
<dbReference type="Proteomes" id="UP000751190">
    <property type="component" value="Unassembled WGS sequence"/>
</dbReference>
<keyword evidence="10" id="KW-1185">Reference proteome</keyword>
<keyword evidence="6" id="KW-0496">Mitochondrion</keyword>
<evidence type="ECO:0000256" key="6">
    <source>
        <dbReference type="ARBA" id="ARBA00023128"/>
    </source>
</evidence>
<dbReference type="PANTHER" id="PTHR13184:SF5">
    <property type="entry name" value="METHYLTRANSFERASE-LIKE PROTEIN 17, MITOCHONDRIAL"/>
    <property type="match status" value="1"/>
</dbReference>
<dbReference type="PANTHER" id="PTHR13184">
    <property type="entry name" value="37S RIBOSOMAL PROTEIN S22"/>
    <property type="match status" value="1"/>
</dbReference>
<comment type="caution">
    <text evidence="9">The sequence shown here is derived from an EMBL/GenBank/DDBJ whole genome shotgun (WGS) entry which is preliminary data.</text>
</comment>
<reference evidence="9" key="1">
    <citation type="submission" date="2021-05" db="EMBL/GenBank/DDBJ databases">
        <title>The genome of the haptophyte Pavlova lutheri (Diacronema luteri, Pavlovales) - a model for lipid biosynthesis in eukaryotic algae.</title>
        <authorList>
            <person name="Hulatt C.J."/>
            <person name="Posewitz M.C."/>
        </authorList>
    </citation>
    <scope>NUCLEOTIDE SEQUENCE</scope>
    <source>
        <strain evidence="9">NIVA-4/92</strain>
    </source>
</reference>
<evidence type="ECO:0000256" key="2">
    <source>
        <dbReference type="ARBA" id="ARBA00022723"/>
    </source>
</evidence>
<organism evidence="9 10">
    <name type="scientific">Diacronema lutheri</name>
    <name type="common">Unicellular marine alga</name>
    <name type="synonym">Monochrysis lutheri</name>
    <dbReference type="NCBI Taxonomy" id="2081491"/>
    <lineage>
        <taxon>Eukaryota</taxon>
        <taxon>Haptista</taxon>
        <taxon>Haptophyta</taxon>
        <taxon>Pavlovophyceae</taxon>
        <taxon>Pavlovales</taxon>
        <taxon>Pavlovaceae</taxon>
        <taxon>Diacronema</taxon>
    </lineage>
</organism>
<evidence type="ECO:0000256" key="3">
    <source>
        <dbReference type="ARBA" id="ARBA00022946"/>
    </source>
</evidence>
<dbReference type="GO" id="GO:0003735">
    <property type="term" value="F:structural constituent of ribosome"/>
    <property type="evidence" value="ECO:0007669"/>
    <property type="project" value="TreeGrafter"/>
</dbReference>
<gene>
    <name evidence="9" type="ORF">KFE25_008633</name>
</gene>
<dbReference type="AlphaFoldDB" id="A0A8J6CCT4"/>
<feature type="region of interest" description="Disordered" evidence="8">
    <location>
        <begin position="377"/>
        <end position="438"/>
    </location>
</feature>
<evidence type="ECO:0000256" key="1">
    <source>
        <dbReference type="ARBA" id="ARBA00004173"/>
    </source>
</evidence>
<accession>A0A8J6CCT4</accession>
<keyword evidence="3" id="KW-0809">Transit peptide</keyword>
<feature type="compositionally biased region" description="Basic and acidic residues" evidence="8">
    <location>
        <begin position="406"/>
        <end position="415"/>
    </location>
</feature>
<dbReference type="GO" id="GO:0006412">
    <property type="term" value="P:translation"/>
    <property type="evidence" value="ECO:0007669"/>
    <property type="project" value="InterPro"/>
</dbReference>
<evidence type="ECO:0000313" key="9">
    <source>
        <dbReference type="EMBL" id="KAG8470212.1"/>
    </source>
</evidence>
<proteinExistence type="predicted"/>
<evidence type="ECO:0000256" key="7">
    <source>
        <dbReference type="ARBA" id="ARBA00045681"/>
    </source>
</evidence>
<evidence type="ECO:0000256" key="5">
    <source>
        <dbReference type="ARBA" id="ARBA00023014"/>
    </source>
</evidence>
<evidence type="ECO:0000256" key="8">
    <source>
        <dbReference type="SAM" id="MobiDB-lite"/>
    </source>
</evidence>
<protein>
    <submittedName>
        <fullName evidence="9">Uncharacterized protein</fullName>
    </submittedName>
</protein>
<dbReference type="GO" id="GO:0005739">
    <property type="term" value="C:mitochondrion"/>
    <property type="evidence" value="ECO:0007669"/>
    <property type="project" value="UniProtKB-SubCell"/>
</dbReference>
<dbReference type="InterPro" id="IPR015324">
    <property type="entry name" value="Ribosomal_Rsm22-like"/>
</dbReference>